<name>A0ABY4G1G6_9BACT</name>
<gene>
    <name evidence="1" type="ORF">MUN86_13665</name>
</gene>
<evidence type="ECO:0000313" key="2">
    <source>
        <dbReference type="Proteomes" id="UP000830401"/>
    </source>
</evidence>
<dbReference type="NCBIfam" id="TIGR02608">
    <property type="entry name" value="delta_60_rpt"/>
    <property type="match status" value="7"/>
</dbReference>
<accession>A0ABY4G1G6</accession>
<dbReference type="Gene3D" id="2.80.10.50">
    <property type="match status" value="4"/>
</dbReference>
<dbReference type="PANTHER" id="PTHR31778:SF2">
    <property type="entry name" value="BUD SITE SELECTION PROTEIN RAX2"/>
    <property type="match status" value="1"/>
</dbReference>
<evidence type="ECO:0000313" key="1">
    <source>
        <dbReference type="EMBL" id="UOQ64625.1"/>
    </source>
</evidence>
<dbReference type="InterPro" id="IPR013431">
    <property type="entry name" value="Delta_60_rpt"/>
</dbReference>
<dbReference type="EMBL" id="CP095061">
    <property type="protein sequence ID" value="UOQ64625.1"/>
    <property type="molecule type" value="Genomic_DNA"/>
</dbReference>
<reference evidence="1" key="1">
    <citation type="submission" date="2022-04" db="EMBL/GenBank/DDBJ databases">
        <title>Hymenobacter sp. isolated from the air.</title>
        <authorList>
            <person name="Won M."/>
            <person name="Lee C.-M."/>
            <person name="Woen H.-Y."/>
            <person name="Kwon S.-W."/>
        </authorList>
    </citation>
    <scope>NUCLEOTIDE SEQUENCE</scope>
    <source>
        <strain evidence="1">5420S-77</strain>
    </source>
</reference>
<organism evidence="1 2">
    <name type="scientific">Hymenobacter volaticus</name>
    <dbReference type="NCBI Taxonomy" id="2932254"/>
    <lineage>
        <taxon>Bacteria</taxon>
        <taxon>Pseudomonadati</taxon>
        <taxon>Bacteroidota</taxon>
        <taxon>Cytophagia</taxon>
        <taxon>Cytophagales</taxon>
        <taxon>Hymenobacteraceae</taxon>
        <taxon>Hymenobacter</taxon>
    </lineage>
</organism>
<dbReference type="Proteomes" id="UP000830401">
    <property type="component" value="Chromosome"/>
</dbReference>
<dbReference type="RefSeq" id="WP_245118515.1">
    <property type="nucleotide sequence ID" value="NZ_CP095061.1"/>
</dbReference>
<dbReference type="Pfam" id="PF17164">
    <property type="entry name" value="DUF5122"/>
    <property type="match status" value="7"/>
</dbReference>
<proteinExistence type="predicted"/>
<keyword evidence="2" id="KW-1185">Reference proteome</keyword>
<dbReference type="SUPFAM" id="SSF63829">
    <property type="entry name" value="Calcium-dependent phosphotriesterase"/>
    <property type="match status" value="2"/>
</dbReference>
<dbReference type="PANTHER" id="PTHR31778">
    <property type="entry name" value="BUD SITE SELECTION PROTEIN RAX2"/>
    <property type="match status" value="1"/>
</dbReference>
<sequence length="521" mass="54956">MSHFLLSGTPNWRKNGIGLWLLWFLLSLSANTALAQNMTPFTVRVTPAGPLTLCSGSPLELTATAVYPAFNVGTGFNDSNEGVRAVIVQPDGKVLAGGYFATYNGVPRNRLVRLNTDGSLDPSFQTGTGFVDGVISLALQPDGKVLVGGFFTSYNGTRRNRIARLNADGSLDPTFDAGTRIGNGGVLSLALQPDGKVLLGGFFNDNNGTSPTPNSIVRLNADGTLDPSFSIGRGFNNGVRAVALQPDGKVLVGGFFTSYNGNACKRVARINPDGSFDASFKTGIDAAVYALTVQPTDGKVLVGGTFTSYNGSPRNRIARLNPDGNLDTSFDAGFDDEVYDLAVQPDGKVLVGGTFTAFKGDSTKRMARLNPDGSRDATFRMGTGFNTGKSLGNYALGVYDVALQPDGKILAGGNFSTYNRAPRNHIARLEADGGLNINATTVPGTITTSWWKDNVHVNATGSTLAVASPGEYYAKATIGGMEVTSDIVRVNSSRGSPTQVQPRRLAQPALLLPWSAPTYRA</sequence>
<protein>
    <submittedName>
        <fullName evidence="1">Delta-60 repeat domain-containing protein</fullName>
    </submittedName>
</protein>